<evidence type="ECO:0000313" key="4">
    <source>
        <dbReference type="Proteomes" id="UP000236500"/>
    </source>
</evidence>
<keyword evidence="2" id="KW-1133">Transmembrane helix</keyword>
<gene>
    <name evidence="3" type="ORF">BMT55_00950</name>
</gene>
<accession>A0ABX4XR34</accession>
<dbReference type="EMBL" id="MPDH01000001">
    <property type="protein sequence ID" value="PNP94948.1"/>
    <property type="molecule type" value="Genomic_DNA"/>
</dbReference>
<comment type="caution">
    <text evidence="3">The sequence shown here is derived from an EMBL/GenBank/DDBJ whole genome shotgun (WGS) entry which is preliminary data.</text>
</comment>
<dbReference type="Proteomes" id="UP000236500">
    <property type="component" value="Unassembled WGS sequence"/>
</dbReference>
<protein>
    <submittedName>
        <fullName evidence="3">Uncharacterized protein</fullName>
    </submittedName>
</protein>
<feature type="transmembrane region" description="Helical" evidence="2">
    <location>
        <begin position="7"/>
        <end position="24"/>
    </location>
</feature>
<evidence type="ECO:0000313" key="3">
    <source>
        <dbReference type="EMBL" id="PNP94948.1"/>
    </source>
</evidence>
<keyword evidence="4" id="KW-1185">Reference proteome</keyword>
<sequence length="102" mass="12157">MKKKWTDLDWLFTGILLAIAVFMYKTPDIVASISSSYLHNFPLDDFSEMDSWMLYISIMSILFLFAATTITLWIMKGSQKNEQEKVLENRQQSYRAKRRRHR</sequence>
<feature type="compositionally biased region" description="Basic and acidic residues" evidence="1">
    <location>
        <begin position="79"/>
        <end position="88"/>
    </location>
</feature>
<organism evidence="3 4">
    <name type="scientific">Listeria newyorkensis</name>
    <dbReference type="NCBI Taxonomy" id="1497681"/>
    <lineage>
        <taxon>Bacteria</taxon>
        <taxon>Bacillati</taxon>
        <taxon>Bacillota</taxon>
        <taxon>Bacilli</taxon>
        <taxon>Bacillales</taxon>
        <taxon>Listeriaceae</taxon>
        <taxon>Listeria</taxon>
    </lineage>
</organism>
<name>A0ABX4XR34_9LIST</name>
<feature type="region of interest" description="Disordered" evidence="1">
    <location>
        <begin position="79"/>
        <end position="102"/>
    </location>
</feature>
<keyword evidence="2" id="KW-0812">Transmembrane</keyword>
<dbReference type="RefSeq" id="WP_036091009.1">
    <property type="nucleotide sequence ID" value="NZ_JNFB01000012.1"/>
</dbReference>
<evidence type="ECO:0000256" key="2">
    <source>
        <dbReference type="SAM" id="Phobius"/>
    </source>
</evidence>
<proteinExistence type="predicted"/>
<evidence type="ECO:0000256" key="1">
    <source>
        <dbReference type="SAM" id="MobiDB-lite"/>
    </source>
</evidence>
<keyword evidence="2" id="KW-0472">Membrane</keyword>
<reference evidence="3 4" key="1">
    <citation type="submission" date="2016-11" db="EMBL/GenBank/DDBJ databases">
        <title>Whole Genome Sequence of Listeria newyorkensis.</title>
        <authorList>
            <person name="Frink S."/>
            <person name="Morales C."/>
            <person name="Kiang D."/>
        </authorList>
    </citation>
    <scope>NUCLEOTIDE SEQUENCE [LARGE SCALE GENOMIC DNA]</scope>
    <source>
        <strain evidence="3 4">F1604011-044</strain>
    </source>
</reference>
<feature type="transmembrane region" description="Helical" evidence="2">
    <location>
        <begin position="52"/>
        <end position="75"/>
    </location>
</feature>